<dbReference type="Pfam" id="PF05843">
    <property type="entry name" value="Suf"/>
    <property type="match status" value="1"/>
</dbReference>
<evidence type="ECO:0000313" key="8">
    <source>
        <dbReference type="Proteomes" id="UP001357485"/>
    </source>
</evidence>
<evidence type="ECO:0000256" key="1">
    <source>
        <dbReference type="ARBA" id="ARBA00022737"/>
    </source>
</evidence>
<feature type="non-terminal residue" evidence="7">
    <location>
        <position position="265"/>
    </location>
</feature>
<evidence type="ECO:0000256" key="4">
    <source>
        <dbReference type="SAM" id="MobiDB-lite"/>
    </source>
</evidence>
<keyword evidence="3" id="KW-0963">Cytoplasm</keyword>
<gene>
    <name evidence="7" type="primary">RNA14_1</name>
    <name evidence="7" type="ORF">LTR16_007772</name>
</gene>
<evidence type="ECO:0000256" key="3">
    <source>
        <dbReference type="RuleBase" id="RU369035"/>
    </source>
</evidence>
<feature type="domain" description="Suppressor of forked" evidence="6">
    <location>
        <begin position="2"/>
        <end position="179"/>
    </location>
</feature>
<keyword evidence="2 3" id="KW-0539">Nucleus</keyword>
<feature type="region of interest" description="Disordered" evidence="4">
    <location>
        <begin position="201"/>
        <end position="265"/>
    </location>
</feature>
<evidence type="ECO:0000256" key="5">
    <source>
        <dbReference type="SAM" id="SignalP"/>
    </source>
</evidence>
<comment type="caution">
    <text evidence="7">The sequence shown here is derived from an EMBL/GenBank/DDBJ whole genome shotgun (WGS) entry which is preliminary data.</text>
</comment>
<dbReference type="Proteomes" id="UP001357485">
    <property type="component" value="Unassembled WGS sequence"/>
</dbReference>
<dbReference type="InterPro" id="IPR008847">
    <property type="entry name" value="Suf"/>
</dbReference>
<comment type="subcellular location">
    <subcellularLocation>
        <location evidence="3">Nucleus</location>
    </subcellularLocation>
    <subcellularLocation>
        <location evidence="3">Cytoplasm</location>
    </subcellularLocation>
    <text evidence="3">Nucleus and/or cytoplasm.</text>
</comment>
<protein>
    <recommendedName>
        <fullName evidence="3">mRNA 3'-end-processing protein RNA14</fullName>
    </recommendedName>
</protein>
<dbReference type="Gene3D" id="1.25.40.1040">
    <property type="match status" value="1"/>
</dbReference>
<proteinExistence type="predicted"/>
<keyword evidence="1" id="KW-0677">Repeat</keyword>
<dbReference type="PANTHER" id="PTHR19980:SF0">
    <property type="entry name" value="CLEAVAGE STIMULATION FACTOR SUBUNIT 3"/>
    <property type="match status" value="1"/>
</dbReference>
<dbReference type="EMBL" id="JAVRRA010001721">
    <property type="protein sequence ID" value="KAK5279338.1"/>
    <property type="molecule type" value="Genomic_DNA"/>
</dbReference>
<dbReference type="SUPFAM" id="SSF48452">
    <property type="entry name" value="TPR-like"/>
    <property type="match status" value="1"/>
</dbReference>
<keyword evidence="3" id="KW-0507">mRNA processing</keyword>
<evidence type="ECO:0000259" key="6">
    <source>
        <dbReference type="Pfam" id="PF05843"/>
    </source>
</evidence>
<organism evidence="7 8">
    <name type="scientific">Cryomyces antarcticus</name>
    <dbReference type="NCBI Taxonomy" id="329879"/>
    <lineage>
        <taxon>Eukaryota</taxon>
        <taxon>Fungi</taxon>
        <taxon>Dikarya</taxon>
        <taxon>Ascomycota</taxon>
        <taxon>Pezizomycotina</taxon>
        <taxon>Dothideomycetes</taxon>
        <taxon>Dothideomycetes incertae sedis</taxon>
        <taxon>Cryomyces</taxon>
    </lineage>
</organism>
<comment type="function">
    <text evidence="3">Component of the cleavage factor IA (CFIA) complex, which is involved in the endonucleolytic cleavage during polyadenylation-dependent pre-mRNA 3'-end formation.</text>
</comment>
<accession>A0ABR0M413</accession>
<evidence type="ECO:0000313" key="7">
    <source>
        <dbReference type="EMBL" id="KAK5279338.1"/>
    </source>
</evidence>
<feature type="compositionally biased region" description="Low complexity" evidence="4">
    <location>
        <begin position="246"/>
        <end position="259"/>
    </location>
</feature>
<feature type="signal peptide" evidence="5">
    <location>
        <begin position="1"/>
        <end position="26"/>
    </location>
</feature>
<evidence type="ECO:0000256" key="2">
    <source>
        <dbReference type="ARBA" id="ARBA00023242"/>
    </source>
</evidence>
<feature type="chain" id="PRO_5047363257" description="mRNA 3'-end-processing protein RNA14" evidence="5">
    <location>
        <begin position="27"/>
        <end position="265"/>
    </location>
</feature>
<reference evidence="7 8" key="1">
    <citation type="submission" date="2023-08" db="EMBL/GenBank/DDBJ databases">
        <title>Black Yeasts Isolated from many extreme environments.</title>
        <authorList>
            <person name="Coleine C."/>
            <person name="Stajich J.E."/>
            <person name="Selbmann L."/>
        </authorList>
    </citation>
    <scope>NUCLEOTIDE SEQUENCE [LARGE SCALE GENOMIC DNA]</scope>
    <source>
        <strain evidence="7 8">CCFEE 536</strain>
    </source>
</reference>
<sequence length="265" mass="30127">MQIKLLSRTVSFIWIALMRAMRRVQGKGKVNDPVGGSRQIFTDARKRGRLTSDVYVASALIEYHCYKDPAATRIFEKGMKLFPEDEAFALEYLKHLISINDITNARAVFETTVSKLAQKPETLQKAKPIYTFFHGYEAQYGELSQINKLEKRMADLFPEDPQLSRFAHRYTAQAFDPTAIRPIISPATQARPKAMPSIERLPSIQNSPRPFMAQPVQAASPKRPFVPDESDNEQPRKLARGESPLKGAAGRRQIAQQKQIQRRID</sequence>
<dbReference type="InterPro" id="IPR011990">
    <property type="entry name" value="TPR-like_helical_dom_sf"/>
</dbReference>
<keyword evidence="8" id="KW-1185">Reference proteome</keyword>
<keyword evidence="5" id="KW-0732">Signal</keyword>
<dbReference type="PANTHER" id="PTHR19980">
    <property type="entry name" value="RNA CLEAVAGE STIMULATION FACTOR"/>
    <property type="match status" value="1"/>
</dbReference>
<name>A0ABR0M413_9PEZI</name>
<dbReference type="InterPro" id="IPR045243">
    <property type="entry name" value="Rna14-like"/>
</dbReference>